<evidence type="ECO:0000313" key="8">
    <source>
        <dbReference type="Proteomes" id="UP000265040"/>
    </source>
</evidence>
<dbReference type="InParanoid" id="A0A7N6FGB1"/>
<evidence type="ECO:0000256" key="4">
    <source>
        <dbReference type="ARBA" id="ARBA00022840"/>
    </source>
</evidence>
<keyword evidence="1" id="KW-0433">Leucine-rich repeat</keyword>
<feature type="region of interest" description="Disordered" evidence="5">
    <location>
        <begin position="114"/>
        <end position="133"/>
    </location>
</feature>
<dbReference type="SUPFAM" id="SSF52047">
    <property type="entry name" value="RNI-like"/>
    <property type="match status" value="2"/>
</dbReference>
<dbReference type="OrthoDB" id="120976at2759"/>
<evidence type="ECO:0000256" key="5">
    <source>
        <dbReference type="SAM" id="MobiDB-lite"/>
    </source>
</evidence>
<dbReference type="SUPFAM" id="SSF52540">
    <property type="entry name" value="P-loop containing nucleoside triphosphate hydrolases"/>
    <property type="match status" value="1"/>
</dbReference>
<feature type="region of interest" description="Disordered" evidence="5">
    <location>
        <begin position="459"/>
        <end position="500"/>
    </location>
</feature>
<dbReference type="PROSITE" id="PS50837">
    <property type="entry name" value="NACHT"/>
    <property type="match status" value="1"/>
</dbReference>
<protein>
    <recommendedName>
        <fullName evidence="6">NACHT domain-containing protein</fullName>
    </recommendedName>
</protein>
<gene>
    <name evidence="7" type="primary">NLRC5</name>
</gene>
<dbReference type="FunCoup" id="A0A7N6FGB1">
    <property type="interactions" value="655"/>
</dbReference>
<name>A0A7N6FGB1_ANATE</name>
<keyword evidence="2" id="KW-0677">Repeat</keyword>
<dbReference type="Pfam" id="PF05729">
    <property type="entry name" value="NACHT"/>
    <property type="match status" value="1"/>
</dbReference>
<evidence type="ECO:0000256" key="3">
    <source>
        <dbReference type="ARBA" id="ARBA00022741"/>
    </source>
</evidence>
<dbReference type="GeneTree" id="ENSGT00940000160652"/>
<evidence type="ECO:0000313" key="7">
    <source>
        <dbReference type="Ensembl" id="ENSATEP00000059415.2"/>
    </source>
</evidence>
<dbReference type="Gene3D" id="3.40.50.300">
    <property type="entry name" value="P-loop containing nucleotide triphosphate hydrolases"/>
    <property type="match status" value="1"/>
</dbReference>
<evidence type="ECO:0000256" key="2">
    <source>
        <dbReference type="ARBA" id="ARBA00022737"/>
    </source>
</evidence>
<dbReference type="Gene3D" id="1.10.533.20">
    <property type="match status" value="1"/>
</dbReference>
<reference evidence="7" key="1">
    <citation type="submission" date="2021-04" db="EMBL/GenBank/DDBJ databases">
        <authorList>
            <consortium name="Wellcome Sanger Institute Data Sharing"/>
        </authorList>
    </citation>
    <scope>NUCLEOTIDE SEQUENCE [LARGE SCALE GENOMIC DNA]</scope>
</reference>
<dbReference type="Proteomes" id="UP000265040">
    <property type="component" value="Chromosome 6"/>
</dbReference>
<dbReference type="PANTHER" id="PTHR47189:SF1">
    <property type="entry name" value="MHC CLASS II TRANSACTIVATOR"/>
    <property type="match status" value="1"/>
</dbReference>
<dbReference type="InterPro" id="IPR041267">
    <property type="entry name" value="NLRP_HD2"/>
</dbReference>
<evidence type="ECO:0000259" key="6">
    <source>
        <dbReference type="PROSITE" id="PS50837"/>
    </source>
</evidence>
<proteinExistence type="predicted"/>
<organism evidence="7 8">
    <name type="scientific">Anabas testudineus</name>
    <name type="common">Climbing perch</name>
    <name type="synonym">Anthias testudineus</name>
    <dbReference type="NCBI Taxonomy" id="64144"/>
    <lineage>
        <taxon>Eukaryota</taxon>
        <taxon>Metazoa</taxon>
        <taxon>Chordata</taxon>
        <taxon>Craniata</taxon>
        <taxon>Vertebrata</taxon>
        <taxon>Euteleostomi</taxon>
        <taxon>Actinopterygii</taxon>
        <taxon>Neopterygii</taxon>
        <taxon>Teleostei</taxon>
        <taxon>Neoteleostei</taxon>
        <taxon>Acanthomorphata</taxon>
        <taxon>Anabantaria</taxon>
        <taxon>Anabantiformes</taxon>
        <taxon>Anabantoidei</taxon>
        <taxon>Anabantidae</taxon>
        <taxon>Anabas</taxon>
    </lineage>
</organism>
<dbReference type="GO" id="GO:0045944">
    <property type="term" value="P:positive regulation of transcription by RNA polymerase II"/>
    <property type="evidence" value="ECO:0007669"/>
    <property type="project" value="TreeGrafter"/>
</dbReference>
<dbReference type="Ensembl" id="ENSATET00000072957.2">
    <property type="protein sequence ID" value="ENSATEP00000059415.2"/>
    <property type="gene ID" value="ENSATEG00000010823.3"/>
</dbReference>
<dbReference type="GO" id="GO:0045348">
    <property type="term" value="P:positive regulation of MHC class II biosynthetic process"/>
    <property type="evidence" value="ECO:0007669"/>
    <property type="project" value="TreeGrafter"/>
</dbReference>
<dbReference type="InterPro" id="IPR007111">
    <property type="entry name" value="NACHT_NTPase"/>
</dbReference>
<feature type="domain" description="NACHT" evidence="6">
    <location>
        <begin position="234"/>
        <end position="373"/>
    </location>
</feature>
<dbReference type="Pfam" id="PF17776">
    <property type="entry name" value="NLRC4_HD2"/>
    <property type="match status" value="1"/>
</dbReference>
<feature type="region of interest" description="Disordered" evidence="5">
    <location>
        <begin position="190"/>
        <end position="215"/>
    </location>
</feature>
<keyword evidence="8" id="KW-1185">Reference proteome</keyword>
<dbReference type="GO" id="GO:0005524">
    <property type="term" value="F:ATP binding"/>
    <property type="evidence" value="ECO:0007669"/>
    <property type="project" value="UniProtKB-KW"/>
</dbReference>
<reference evidence="7" key="2">
    <citation type="submission" date="2025-08" db="UniProtKB">
        <authorList>
            <consortium name="Ensembl"/>
        </authorList>
    </citation>
    <scope>IDENTIFICATION</scope>
</reference>
<dbReference type="SMART" id="SM00368">
    <property type="entry name" value="LRR_RI"/>
    <property type="match status" value="5"/>
</dbReference>
<dbReference type="Gene3D" id="3.80.10.10">
    <property type="entry name" value="Ribonuclease Inhibitor"/>
    <property type="match status" value="4"/>
</dbReference>
<keyword evidence="3" id="KW-0547">Nucleotide-binding</keyword>
<evidence type="ECO:0000256" key="1">
    <source>
        <dbReference type="ARBA" id="ARBA00022614"/>
    </source>
</evidence>
<dbReference type="PANTHER" id="PTHR47189">
    <property type="entry name" value="MHC CLASS II TRANSACTIVATOR"/>
    <property type="match status" value="1"/>
</dbReference>
<reference evidence="7" key="3">
    <citation type="submission" date="2025-09" db="UniProtKB">
        <authorList>
            <consortium name="Ensembl"/>
        </authorList>
    </citation>
    <scope>IDENTIFICATION</scope>
</reference>
<dbReference type="InterPro" id="IPR032675">
    <property type="entry name" value="LRR_dom_sf"/>
</dbReference>
<sequence>MDEELDPDDENVNSVLAQESSELLRILTSQPLTVIMQLCQMMPGDARWHVDSVATSTSSAAVTEHVKAVLEYFRATNATDCRTFLQSICMLCENIPMHLESRLMSVAGYEHSDASATDENLPSPPSEQQHVKRSGSLRSGLKCALSTDHWQQYTVAVTCLQQKRWERLSEHLVSEVHLENVWISLRMSNRSRDRPDQTPGFADRGSRTPEPDGDFGSLESRVTLETFLQGCTGKVTVVAGQAGSGKTLLMSRLGQQWARGLGPIPSSYLFIVLEFRQLNLLSRPLSLSELLFRHYLPPKGGDDEKRAIMDYLLSNPEQSCWVLDGYDEFLNKLTKQDMKHMLDPESPLPVAEIISGLLHRQLLPGCTVLVTCRLRDIMDLEDISDKVGQLLAWGCHEVKEYVDNFFRVKGKSLHLALGVQATHLLLSNRHLLVMSSLPALCYICCICLKHLLLETKEDGTRVQSGDREEERGNLSRKKAKGNEPKVEQTAGGTNGRAQHPPTVAQIPLTLTQVYITVLGAFLSPDCERNEATDKTKTTRLPESCVVTQSYQLDFLTQYRSELCELAELAWRGLEESKILFMKEDISQDVLELSVKTGLFSQVELTREDGLVTAYCFIHLTIHEFLAALRIMTSTDVSDTELKKRFSLKTRWTTKSDQKTVFTDSLHLYLCGLASTHCTQALVHLARASCGTGAQSWVQKRQAFVLKLLKKKCNSNILTGPKILELCHCVQESQDNQLAKEVAGVRPTLELRNIPLSPSDIDALAFVVNSVGDNGIGLDFGACSMELECLDVLSKCRHIHYLSPLLIVTSTTTTDFVIVFLRFCGTSLTATGAASLASALQTCPNITEIKYICQQSIPLLQQIIIITHSCSCCYFGDFFNLLVSSLSSLLNQKWSTPEMQQLANSLACCPALSVLDLSGGQWDVEVLKTLTQFLPKFNICKKIILNGSCSSVKGLVVLTALLSNCPAVVELHIRYKLVLSIIVLFLVSFVSDNRSVFFIFSLSQNCLGNKGLKKLVGVLPRLYNIQEIELNSSSLMPSDIDLLCLRLAQCHPSLELDLSHSSLKDQTIKCLLKVLPKMRSLQKLNVSHSITSTMEALTLLTCFTVNQRVTSVKLRLTHFHLNSDNLERLLEILQPGPTISYLDLSSNQLEDKEVERLVDSLTSLKITSCLNLSNNSLTQQGLLAVAGTVSTYDNVSAVESLTFTLCLVCRLKDNSLQPGWIEDFVKLLNSGQRGCSVSIEEGWIRAEEAVRLIIFLSCCISLSGHVIGDRAAEMMTRMFPRLRSLNLSHCECSATGRLQLVQALGQCVSLEHLCLDLDEDSTVCLARALRNNSSIRSLKLNKIRTAMGTSEVNDVLDLLAAMEGLTQMEEIELDGWRMPVTGVEQLTRLLPVWKELRKISLSKNLIVDQSGDKLLEALISCCHLEELQ</sequence>
<feature type="compositionally biased region" description="Basic and acidic residues" evidence="5">
    <location>
        <begin position="459"/>
        <end position="473"/>
    </location>
</feature>
<accession>A0A7N6FGB1</accession>
<dbReference type="InterPro" id="IPR027417">
    <property type="entry name" value="P-loop_NTPase"/>
</dbReference>
<dbReference type="GO" id="GO:0045345">
    <property type="term" value="P:positive regulation of MHC class I biosynthetic process"/>
    <property type="evidence" value="ECO:0007669"/>
    <property type="project" value="TreeGrafter"/>
</dbReference>
<keyword evidence="4" id="KW-0067">ATP-binding</keyword>